<proteinExistence type="predicted"/>
<comment type="caution">
    <text evidence="3">The sequence shown here is derived from an EMBL/GenBank/DDBJ whole genome shotgun (WGS) entry which is preliminary data.</text>
</comment>
<dbReference type="Pfam" id="PF01476">
    <property type="entry name" value="LysM"/>
    <property type="match status" value="1"/>
</dbReference>
<gene>
    <name evidence="3" type="ORF">BKA05_000498</name>
</gene>
<sequence length="130" mass="13496">MSTMVLPAVHLPARTSARPVPRSAPRSAAGTDGRLRLTRRGRLVVFVVGLLVAVAIAVAFAGGSVATSEKGQPVPTDTIVVGTGVTLWDIASARAEGGDVRDMMSTIQQLNHLESGMLVAGQRLRVPADS</sequence>
<feature type="domain" description="LysM" evidence="2">
    <location>
        <begin position="78"/>
        <end position="127"/>
    </location>
</feature>
<dbReference type="Gene3D" id="3.10.350.10">
    <property type="entry name" value="LysM domain"/>
    <property type="match status" value="1"/>
</dbReference>
<accession>A0A7Y9YB47</accession>
<dbReference type="CDD" id="cd00118">
    <property type="entry name" value="LysM"/>
    <property type="match status" value="1"/>
</dbReference>
<keyword evidence="1" id="KW-0812">Transmembrane</keyword>
<keyword evidence="1" id="KW-0472">Membrane</keyword>
<dbReference type="EMBL" id="JACBZI010000001">
    <property type="protein sequence ID" value="NYI08983.1"/>
    <property type="molecule type" value="Genomic_DNA"/>
</dbReference>
<feature type="transmembrane region" description="Helical" evidence="1">
    <location>
        <begin position="43"/>
        <end position="66"/>
    </location>
</feature>
<dbReference type="RefSeq" id="WP_218842231.1">
    <property type="nucleotide sequence ID" value="NZ_BAAAPP010000002.1"/>
</dbReference>
<dbReference type="AlphaFoldDB" id="A0A7Y9YB47"/>
<reference evidence="3 4" key="1">
    <citation type="submission" date="2020-07" db="EMBL/GenBank/DDBJ databases">
        <title>Sequencing the genomes of 1000 actinobacteria strains.</title>
        <authorList>
            <person name="Klenk H.-P."/>
        </authorList>
    </citation>
    <scope>NUCLEOTIDE SEQUENCE [LARGE SCALE GENOMIC DNA]</scope>
    <source>
        <strain evidence="3 4">DSM 18248</strain>
    </source>
</reference>
<keyword evidence="4" id="KW-1185">Reference proteome</keyword>
<keyword evidence="1" id="KW-1133">Transmembrane helix</keyword>
<dbReference type="InterPro" id="IPR036779">
    <property type="entry name" value="LysM_dom_sf"/>
</dbReference>
<protein>
    <submittedName>
        <fullName evidence="3">LysM repeat protein</fullName>
    </submittedName>
</protein>
<dbReference type="SMART" id="SM00257">
    <property type="entry name" value="LysM"/>
    <property type="match status" value="1"/>
</dbReference>
<evidence type="ECO:0000259" key="2">
    <source>
        <dbReference type="SMART" id="SM00257"/>
    </source>
</evidence>
<evidence type="ECO:0000256" key="1">
    <source>
        <dbReference type="SAM" id="Phobius"/>
    </source>
</evidence>
<evidence type="ECO:0000313" key="4">
    <source>
        <dbReference type="Proteomes" id="UP000537326"/>
    </source>
</evidence>
<dbReference type="Proteomes" id="UP000537326">
    <property type="component" value="Unassembled WGS sequence"/>
</dbReference>
<organism evidence="3 4">
    <name type="scientific">Nocardioides marinus</name>
    <dbReference type="NCBI Taxonomy" id="374514"/>
    <lineage>
        <taxon>Bacteria</taxon>
        <taxon>Bacillati</taxon>
        <taxon>Actinomycetota</taxon>
        <taxon>Actinomycetes</taxon>
        <taxon>Propionibacteriales</taxon>
        <taxon>Nocardioidaceae</taxon>
        <taxon>Nocardioides</taxon>
    </lineage>
</organism>
<evidence type="ECO:0000313" key="3">
    <source>
        <dbReference type="EMBL" id="NYI08983.1"/>
    </source>
</evidence>
<dbReference type="InterPro" id="IPR018392">
    <property type="entry name" value="LysM"/>
</dbReference>
<name>A0A7Y9YB47_9ACTN</name>